<protein>
    <submittedName>
        <fullName evidence="1">Uncharacterized protein</fullName>
    </submittedName>
</protein>
<dbReference type="Proteomes" id="UP000814140">
    <property type="component" value="Unassembled WGS sequence"/>
</dbReference>
<comment type="caution">
    <text evidence="1">The sequence shown here is derived from an EMBL/GenBank/DDBJ whole genome shotgun (WGS) entry which is preliminary data.</text>
</comment>
<organism evidence="1 2">
    <name type="scientific">Artomyces pyxidatus</name>
    <dbReference type="NCBI Taxonomy" id="48021"/>
    <lineage>
        <taxon>Eukaryota</taxon>
        <taxon>Fungi</taxon>
        <taxon>Dikarya</taxon>
        <taxon>Basidiomycota</taxon>
        <taxon>Agaricomycotina</taxon>
        <taxon>Agaricomycetes</taxon>
        <taxon>Russulales</taxon>
        <taxon>Auriscalpiaceae</taxon>
        <taxon>Artomyces</taxon>
    </lineage>
</organism>
<evidence type="ECO:0000313" key="2">
    <source>
        <dbReference type="Proteomes" id="UP000814140"/>
    </source>
</evidence>
<evidence type="ECO:0000313" key="1">
    <source>
        <dbReference type="EMBL" id="KAI0067005.1"/>
    </source>
</evidence>
<gene>
    <name evidence="1" type="ORF">BV25DRAFT_1820158</name>
</gene>
<name>A0ACB8TF49_9AGAM</name>
<dbReference type="EMBL" id="MU277191">
    <property type="protein sequence ID" value="KAI0067005.1"/>
    <property type="molecule type" value="Genomic_DNA"/>
</dbReference>
<reference evidence="1" key="2">
    <citation type="journal article" date="2022" name="New Phytol.">
        <title>Evolutionary transition to the ectomycorrhizal habit in the genomes of a hyperdiverse lineage of mushroom-forming fungi.</title>
        <authorList>
            <person name="Looney B."/>
            <person name="Miyauchi S."/>
            <person name="Morin E."/>
            <person name="Drula E."/>
            <person name="Courty P.E."/>
            <person name="Kohler A."/>
            <person name="Kuo A."/>
            <person name="LaButti K."/>
            <person name="Pangilinan J."/>
            <person name="Lipzen A."/>
            <person name="Riley R."/>
            <person name="Andreopoulos W."/>
            <person name="He G."/>
            <person name="Johnson J."/>
            <person name="Nolan M."/>
            <person name="Tritt A."/>
            <person name="Barry K.W."/>
            <person name="Grigoriev I.V."/>
            <person name="Nagy L.G."/>
            <person name="Hibbett D."/>
            <person name="Henrissat B."/>
            <person name="Matheny P.B."/>
            <person name="Labbe J."/>
            <person name="Martin F.M."/>
        </authorList>
    </citation>
    <scope>NUCLEOTIDE SEQUENCE</scope>
    <source>
        <strain evidence="1">HHB10654</strain>
    </source>
</reference>
<accession>A0ACB8TF49</accession>
<proteinExistence type="predicted"/>
<reference evidence="1" key="1">
    <citation type="submission" date="2021-03" db="EMBL/GenBank/DDBJ databases">
        <authorList>
            <consortium name="DOE Joint Genome Institute"/>
            <person name="Ahrendt S."/>
            <person name="Looney B.P."/>
            <person name="Miyauchi S."/>
            <person name="Morin E."/>
            <person name="Drula E."/>
            <person name="Courty P.E."/>
            <person name="Chicoki N."/>
            <person name="Fauchery L."/>
            <person name="Kohler A."/>
            <person name="Kuo A."/>
            <person name="Labutti K."/>
            <person name="Pangilinan J."/>
            <person name="Lipzen A."/>
            <person name="Riley R."/>
            <person name="Andreopoulos W."/>
            <person name="He G."/>
            <person name="Johnson J."/>
            <person name="Barry K.W."/>
            <person name="Grigoriev I.V."/>
            <person name="Nagy L."/>
            <person name="Hibbett D."/>
            <person name="Henrissat B."/>
            <person name="Matheny P.B."/>
            <person name="Labbe J."/>
            <person name="Martin F."/>
        </authorList>
    </citation>
    <scope>NUCLEOTIDE SEQUENCE</scope>
    <source>
        <strain evidence="1">HHB10654</strain>
    </source>
</reference>
<sequence length="357" mass="40280">MATSHEVEQSSSNLGIARQLQSTLDNAQLRIREARTHFDSEPIKVEDWPTSRGEGSGAGVKPPEAVSADVAAQMSFLRKLKFQYLEQNAKDKYVKTIVNDEAPMITADNNAELQMSNARKKELLKASKSRLAERYQDIRKLAPLVEHDYDKAKNLTSEAVSLTQSILDARLAITRLRQSYPQPRMTIPAAEEHLANQVTEMQTMEDELQEANERVASVKESVKEGAKEVERLRLERAAAEKEMKARRDEVEDERVIGLYDWYTASLKLHRSQLDMHSSHNVSENELHLTYLVDNPKSTKSKVTIVLLFLPNTRQLADVRIEGMDGIDMSNVVSAFVQANDVPGVVWAIMARARRTVP</sequence>
<keyword evidence="2" id="KW-1185">Reference proteome</keyword>